<accession>A0A429ZQQ4</accession>
<feature type="region of interest" description="Disordered" evidence="2">
    <location>
        <begin position="141"/>
        <end position="183"/>
    </location>
</feature>
<feature type="compositionally biased region" description="Polar residues" evidence="2">
    <location>
        <begin position="141"/>
        <end position="154"/>
    </location>
</feature>
<feature type="coiled-coil region" evidence="1">
    <location>
        <begin position="86"/>
        <end position="123"/>
    </location>
</feature>
<dbReference type="OrthoDB" id="2200303at2"/>
<organism evidence="3 4">
    <name type="scientific">Vagococcus vulneris</name>
    <dbReference type="NCBI Taxonomy" id="1977869"/>
    <lineage>
        <taxon>Bacteria</taxon>
        <taxon>Bacillati</taxon>
        <taxon>Bacillota</taxon>
        <taxon>Bacilli</taxon>
        <taxon>Lactobacillales</taxon>
        <taxon>Enterococcaceae</taxon>
        <taxon>Vagococcus</taxon>
    </lineage>
</organism>
<proteinExistence type="predicted"/>
<keyword evidence="4" id="KW-1185">Reference proteome</keyword>
<reference evidence="3 4" key="1">
    <citation type="submission" date="2017-05" db="EMBL/GenBank/DDBJ databases">
        <title>Vagococcus spp. assemblies.</title>
        <authorList>
            <person name="Gulvik C.A."/>
        </authorList>
    </citation>
    <scope>NUCLEOTIDE SEQUENCE [LARGE SCALE GENOMIC DNA]</scope>
    <source>
        <strain evidence="3 4">SS1995</strain>
    </source>
</reference>
<evidence type="ECO:0000256" key="2">
    <source>
        <dbReference type="SAM" id="MobiDB-lite"/>
    </source>
</evidence>
<evidence type="ECO:0000313" key="4">
    <source>
        <dbReference type="Proteomes" id="UP000287857"/>
    </source>
</evidence>
<keyword evidence="1" id="KW-0175">Coiled coil</keyword>
<dbReference type="RefSeq" id="WP_125984834.1">
    <property type="nucleotide sequence ID" value="NZ_NGJS01000029.1"/>
</dbReference>
<evidence type="ECO:0000313" key="3">
    <source>
        <dbReference type="EMBL" id="RST96017.1"/>
    </source>
</evidence>
<dbReference type="EMBL" id="NGJS01000029">
    <property type="protein sequence ID" value="RST96017.1"/>
    <property type="molecule type" value="Genomic_DNA"/>
</dbReference>
<sequence length="183" mass="21138">MITFGRFAKQYKVPRASVYSIMKDLERDNSELYNQCVDASSGTNKLTQKGINYILEARGLDKETLSEQQLETFETVDKHSSDSDVLQAIEVLKKELETRNKQFDNLQTSYNQLAQSMADLTKNQQLLTKQLQDNNMYIDSLKQSQDKSNTVQDSRYTDLDDDSSTTNRTEKQKKKGFFSRIFS</sequence>
<evidence type="ECO:0008006" key="5">
    <source>
        <dbReference type="Google" id="ProtNLM"/>
    </source>
</evidence>
<gene>
    <name evidence="3" type="ORF">CBF37_11270</name>
</gene>
<evidence type="ECO:0000256" key="1">
    <source>
        <dbReference type="SAM" id="Coils"/>
    </source>
</evidence>
<protein>
    <recommendedName>
        <fullName evidence="5">DUF536 domain-containing protein</fullName>
    </recommendedName>
</protein>
<name>A0A429ZQQ4_9ENTE</name>
<dbReference type="AlphaFoldDB" id="A0A429ZQQ4"/>
<dbReference type="Proteomes" id="UP000287857">
    <property type="component" value="Unassembled WGS sequence"/>
</dbReference>
<comment type="caution">
    <text evidence="3">The sequence shown here is derived from an EMBL/GenBank/DDBJ whole genome shotgun (WGS) entry which is preliminary data.</text>
</comment>